<accession>A0ACD4NP65</accession>
<keyword evidence="2" id="KW-1185">Reference proteome</keyword>
<organism evidence="1 2">
    <name type="scientific">Antarcticirhabdus aurantiaca</name>
    <dbReference type="NCBI Taxonomy" id="2606717"/>
    <lineage>
        <taxon>Bacteria</taxon>
        <taxon>Pseudomonadati</taxon>
        <taxon>Pseudomonadota</taxon>
        <taxon>Alphaproteobacteria</taxon>
        <taxon>Hyphomicrobiales</taxon>
        <taxon>Aurantimonadaceae</taxon>
        <taxon>Antarcticirhabdus</taxon>
    </lineage>
</organism>
<sequence length="279" mass="29046">MGKTILVLGATGTVGRPLVSDLLSRGHAVRAASRSGNGPDGTVGTRFDFADPASIEAALAGADAVFLMAPSGTLDVLGALTPVVEAAARRGTKVVMLSVFGVEADDSIPYRQVELMLARRGLPHVVIRPNWFMDNFHTFWRAGVLAGTIRLPAGDGRSSLIDARDIAASAAAALSEDRFDGEAFNLTGPEALSYAEAAEILSKAAGRPIRYEAVSDEAFIEAATAAGADPGYAGFLAAIFHPVRENWTAAVTDGVERLTGAKPRSLATYARDHAAALKG</sequence>
<protein>
    <submittedName>
        <fullName evidence="1">SDR family oxidoreductase</fullName>
    </submittedName>
</protein>
<evidence type="ECO:0000313" key="1">
    <source>
        <dbReference type="EMBL" id="WAJ28583.1"/>
    </source>
</evidence>
<proteinExistence type="predicted"/>
<evidence type="ECO:0000313" key="2">
    <source>
        <dbReference type="Proteomes" id="UP001163223"/>
    </source>
</evidence>
<dbReference type="EMBL" id="CP113520">
    <property type="protein sequence ID" value="WAJ28583.1"/>
    <property type="molecule type" value="Genomic_DNA"/>
</dbReference>
<reference evidence="1" key="1">
    <citation type="submission" date="2022-11" db="EMBL/GenBank/DDBJ databases">
        <title>beta-Carotene-producing bacterium, Jeongeuplla avenae sp. nov., alleviates the salt stress of Arabidopsis seedlings.</title>
        <authorList>
            <person name="Jiang L."/>
            <person name="Lee J."/>
        </authorList>
    </citation>
    <scope>NUCLEOTIDE SEQUENCE</scope>
    <source>
        <strain evidence="1">DY_R2A_6</strain>
    </source>
</reference>
<gene>
    <name evidence="1" type="ORF">OXU80_27925</name>
</gene>
<dbReference type="Proteomes" id="UP001163223">
    <property type="component" value="Chromosome"/>
</dbReference>
<name>A0ACD4NP65_9HYPH</name>